<feature type="compositionally biased region" description="Polar residues" evidence="1">
    <location>
        <begin position="197"/>
        <end position="208"/>
    </location>
</feature>
<feature type="region of interest" description="Disordered" evidence="1">
    <location>
        <begin position="193"/>
        <end position="216"/>
    </location>
</feature>
<dbReference type="Proteomes" id="UP000015106">
    <property type="component" value="Chromosome 5"/>
</dbReference>
<evidence type="ECO:0000313" key="3">
    <source>
        <dbReference type="Proteomes" id="UP000015106"/>
    </source>
</evidence>
<reference evidence="2" key="3">
    <citation type="submission" date="2022-06" db="UniProtKB">
        <authorList>
            <consortium name="EnsemblPlants"/>
        </authorList>
    </citation>
    <scope>IDENTIFICATION</scope>
</reference>
<name>A0A8R7UQJ4_TRIUA</name>
<protein>
    <submittedName>
        <fullName evidence="2">Uncharacterized protein</fullName>
    </submittedName>
</protein>
<evidence type="ECO:0000256" key="1">
    <source>
        <dbReference type="SAM" id="MobiDB-lite"/>
    </source>
</evidence>
<sequence>MLYKIHSHAEIQALQARTDELGHSKDFMLVNLVSLESVRIASESYALLRPLIMESMFWSCSELENLSVVAALSLEIQMLEHDVLPRLKVQEAKLERGALQALLLMKDSTIMLLNLRKRFIVALGVLLFEEDQVSGQVKKLSEMLKDTADGVLKGNGNIVLLEKRVPLLVKLVTKVLETPCIVGYDSSSRALRGSGINGRSSEDATSSGALHPSSPL</sequence>
<dbReference type="AlphaFoldDB" id="A0A8R7UQJ4"/>
<organism evidence="2 3">
    <name type="scientific">Triticum urartu</name>
    <name type="common">Red wild einkorn</name>
    <name type="synonym">Crithodium urartu</name>
    <dbReference type="NCBI Taxonomy" id="4572"/>
    <lineage>
        <taxon>Eukaryota</taxon>
        <taxon>Viridiplantae</taxon>
        <taxon>Streptophyta</taxon>
        <taxon>Embryophyta</taxon>
        <taxon>Tracheophyta</taxon>
        <taxon>Spermatophyta</taxon>
        <taxon>Magnoliopsida</taxon>
        <taxon>Liliopsida</taxon>
        <taxon>Poales</taxon>
        <taxon>Poaceae</taxon>
        <taxon>BOP clade</taxon>
        <taxon>Pooideae</taxon>
        <taxon>Triticodae</taxon>
        <taxon>Triticeae</taxon>
        <taxon>Triticinae</taxon>
        <taxon>Triticum</taxon>
    </lineage>
</organism>
<proteinExistence type="predicted"/>
<accession>A0A8R7UQJ4</accession>
<dbReference type="Gramene" id="TuG1812G0500005688.01.T01">
    <property type="protein sequence ID" value="TuG1812G0500005688.01.T01"/>
    <property type="gene ID" value="TuG1812G0500005688.01"/>
</dbReference>
<keyword evidence="3" id="KW-1185">Reference proteome</keyword>
<dbReference type="EnsemblPlants" id="TuG1812G0500005688.01.T01">
    <property type="protein sequence ID" value="TuG1812G0500005688.01.T01"/>
    <property type="gene ID" value="TuG1812G0500005688.01"/>
</dbReference>
<reference evidence="2" key="2">
    <citation type="submission" date="2018-03" db="EMBL/GenBank/DDBJ databases">
        <title>The Triticum urartu genome reveals the dynamic nature of wheat genome evolution.</title>
        <authorList>
            <person name="Ling H."/>
            <person name="Ma B."/>
            <person name="Shi X."/>
            <person name="Liu H."/>
            <person name="Dong L."/>
            <person name="Sun H."/>
            <person name="Cao Y."/>
            <person name="Gao Q."/>
            <person name="Zheng S."/>
            <person name="Li Y."/>
            <person name="Yu Y."/>
            <person name="Du H."/>
            <person name="Qi M."/>
            <person name="Li Y."/>
            <person name="Yu H."/>
            <person name="Cui Y."/>
            <person name="Wang N."/>
            <person name="Chen C."/>
            <person name="Wu H."/>
            <person name="Zhao Y."/>
            <person name="Zhang J."/>
            <person name="Li Y."/>
            <person name="Zhou W."/>
            <person name="Zhang B."/>
            <person name="Hu W."/>
            <person name="Eijk M."/>
            <person name="Tang J."/>
            <person name="Witsenboer H."/>
            <person name="Zhao S."/>
            <person name="Li Z."/>
            <person name="Zhang A."/>
            <person name="Wang D."/>
            <person name="Liang C."/>
        </authorList>
    </citation>
    <scope>NUCLEOTIDE SEQUENCE [LARGE SCALE GENOMIC DNA]</scope>
    <source>
        <strain evidence="2">cv. G1812</strain>
    </source>
</reference>
<evidence type="ECO:0000313" key="2">
    <source>
        <dbReference type="EnsemblPlants" id="TuG1812G0500005688.01.T01"/>
    </source>
</evidence>
<reference evidence="3" key="1">
    <citation type="journal article" date="2013" name="Nature">
        <title>Draft genome of the wheat A-genome progenitor Triticum urartu.</title>
        <authorList>
            <person name="Ling H.Q."/>
            <person name="Zhao S."/>
            <person name="Liu D."/>
            <person name="Wang J."/>
            <person name="Sun H."/>
            <person name="Zhang C."/>
            <person name="Fan H."/>
            <person name="Li D."/>
            <person name="Dong L."/>
            <person name="Tao Y."/>
            <person name="Gao C."/>
            <person name="Wu H."/>
            <person name="Li Y."/>
            <person name="Cui Y."/>
            <person name="Guo X."/>
            <person name="Zheng S."/>
            <person name="Wang B."/>
            <person name="Yu K."/>
            <person name="Liang Q."/>
            <person name="Yang W."/>
            <person name="Lou X."/>
            <person name="Chen J."/>
            <person name="Feng M."/>
            <person name="Jian J."/>
            <person name="Zhang X."/>
            <person name="Luo G."/>
            <person name="Jiang Y."/>
            <person name="Liu J."/>
            <person name="Wang Z."/>
            <person name="Sha Y."/>
            <person name="Zhang B."/>
            <person name="Wu H."/>
            <person name="Tang D."/>
            <person name="Shen Q."/>
            <person name="Xue P."/>
            <person name="Zou S."/>
            <person name="Wang X."/>
            <person name="Liu X."/>
            <person name="Wang F."/>
            <person name="Yang Y."/>
            <person name="An X."/>
            <person name="Dong Z."/>
            <person name="Zhang K."/>
            <person name="Zhang X."/>
            <person name="Luo M.C."/>
            <person name="Dvorak J."/>
            <person name="Tong Y."/>
            <person name="Wang J."/>
            <person name="Yang H."/>
            <person name="Li Z."/>
            <person name="Wang D."/>
            <person name="Zhang A."/>
            <person name="Wang J."/>
        </authorList>
    </citation>
    <scope>NUCLEOTIDE SEQUENCE</scope>
    <source>
        <strain evidence="3">cv. G1812</strain>
    </source>
</reference>